<dbReference type="SUPFAM" id="SSF48371">
    <property type="entry name" value="ARM repeat"/>
    <property type="match status" value="1"/>
</dbReference>
<evidence type="ECO:0008006" key="6">
    <source>
        <dbReference type="Google" id="ProtNLM"/>
    </source>
</evidence>
<dbReference type="Pfam" id="PF24181">
    <property type="entry name" value="TPR_TTI1_C"/>
    <property type="match status" value="1"/>
</dbReference>
<dbReference type="InterPro" id="IPR057566">
    <property type="entry name" value="TPR_TTI1_N"/>
</dbReference>
<evidence type="ECO:0000313" key="4">
    <source>
        <dbReference type="EMBL" id="KAK7694967.1"/>
    </source>
</evidence>
<dbReference type="PANTHER" id="PTHR18460">
    <property type="entry name" value="TEL2 INTERACTING PROTEIN 1 TTI1 FAMILY MEMBER"/>
    <property type="match status" value="1"/>
</dbReference>
<dbReference type="InterPro" id="IPR016024">
    <property type="entry name" value="ARM-type_fold"/>
</dbReference>
<accession>A0AAW0GSP5</accession>
<dbReference type="GO" id="GO:0005737">
    <property type="term" value="C:cytoplasm"/>
    <property type="evidence" value="ECO:0007669"/>
    <property type="project" value="TreeGrafter"/>
</dbReference>
<dbReference type="Pfam" id="PF24173">
    <property type="entry name" value="TPR_TTI1_N"/>
    <property type="match status" value="1"/>
</dbReference>
<dbReference type="InterPro" id="IPR052587">
    <property type="entry name" value="TELO2-interacting_protein_1"/>
</dbReference>
<evidence type="ECO:0000259" key="2">
    <source>
        <dbReference type="Pfam" id="PF24173"/>
    </source>
</evidence>
<dbReference type="Pfam" id="PF21547">
    <property type="entry name" value="TTI1"/>
    <property type="match status" value="1"/>
</dbReference>
<dbReference type="InterPro" id="IPR057567">
    <property type="entry name" value="TPR_TTI1_C"/>
</dbReference>
<dbReference type="Proteomes" id="UP001385951">
    <property type="component" value="Unassembled WGS sequence"/>
</dbReference>
<feature type="domain" description="TTI1 N-terminal TPR" evidence="2">
    <location>
        <begin position="18"/>
        <end position="381"/>
    </location>
</feature>
<dbReference type="EMBL" id="JASBNA010000002">
    <property type="protein sequence ID" value="KAK7694967.1"/>
    <property type="molecule type" value="Genomic_DNA"/>
</dbReference>
<comment type="caution">
    <text evidence="4">The sequence shown here is derived from an EMBL/GenBank/DDBJ whole genome shotgun (WGS) entry which is preliminary data.</text>
</comment>
<dbReference type="PANTHER" id="PTHR18460:SF3">
    <property type="entry name" value="TELO2-INTERACTING PROTEIN 1 HOMOLOG"/>
    <property type="match status" value="1"/>
</dbReference>
<dbReference type="InterPro" id="IPR049362">
    <property type="entry name" value="TTI1_rpt"/>
</dbReference>
<feature type="compositionally biased region" description="Basic and acidic residues" evidence="1">
    <location>
        <begin position="878"/>
        <end position="892"/>
    </location>
</feature>
<name>A0AAW0GSP5_9APHY</name>
<organism evidence="4 5">
    <name type="scientific">Cerrena zonata</name>
    <dbReference type="NCBI Taxonomy" id="2478898"/>
    <lineage>
        <taxon>Eukaryota</taxon>
        <taxon>Fungi</taxon>
        <taxon>Dikarya</taxon>
        <taxon>Basidiomycota</taxon>
        <taxon>Agaricomycotina</taxon>
        <taxon>Agaricomycetes</taxon>
        <taxon>Polyporales</taxon>
        <taxon>Cerrenaceae</taxon>
        <taxon>Cerrena</taxon>
    </lineage>
</organism>
<feature type="region of interest" description="Disordered" evidence="1">
    <location>
        <begin position="856"/>
        <end position="903"/>
    </location>
</feature>
<evidence type="ECO:0000259" key="3">
    <source>
        <dbReference type="Pfam" id="PF24181"/>
    </source>
</evidence>
<keyword evidence="5" id="KW-1185">Reference proteome</keyword>
<reference evidence="4 5" key="1">
    <citation type="submission" date="2022-09" db="EMBL/GenBank/DDBJ databases">
        <authorList>
            <person name="Palmer J.M."/>
        </authorList>
    </citation>
    <scope>NUCLEOTIDE SEQUENCE [LARGE SCALE GENOMIC DNA]</scope>
    <source>
        <strain evidence="4 5">DSM 7382</strain>
    </source>
</reference>
<gene>
    <name evidence="4" type="ORF">QCA50_002155</name>
</gene>
<feature type="domain" description="TTI1 C-terminal TPR" evidence="3">
    <location>
        <begin position="814"/>
        <end position="1096"/>
    </location>
</feature>
<proteinExistence type="predicted"/>
<dbReference type="Gene3D" id="1.25.10.10">
    <property type="entry name" value="Leucine-rich Repeat Variant"/>
    <property type="match status" value="1"/>
</dbReference>
<dbReference type="InterPro" id="IPR011989">
    <property type="entry name" value="ARM-like"/>
</dbReference>
<sequence>MAGTGQTSGPNQESREIFQKFKSLCVPLSDQSYLTPDSIPKVSKLLRELISVLHQTQSNGSILKPSLISYVFFPISTVFRRNPMHTIPDQVLEQLFTILALLCESWWWTMDEAVWEQLFLLSGAVIGGLEGKGKEKQRSDETKEAAVKCLWALVHERSPNDASPDSQGHASNILAKFRKFTQQPKFIPIMGQTIDSLLSMTESSTRSTQKISLEVLYSIFKFYLLDDFAPSILPGVVSRMCRIALGRTTSRGWANGDIVSASLKAMQEIVVKSVGDAICQRAGVVQIVQGLDDLTNGIDHSYQSEPSSSKYMVSRSPSWLNAVASQLHIALNSLQPLVSHPTPSALLALAETSGLILQQTIVTLPQSHALLLSFLLALSASDFDSVSRVSRVHLLDLLQKSSISSATLLPVVLQITRDNLGALRRLIPLHADTKIEHAANIVRAVCELASANNPAQRIDAISQGVGRLLGANGGIERWGWGLLSVIELSSPSITYTSTSTGLLALEGDASSSNTPTFPPLLLRHISSHTAQQALEGMFHSMGRAAGDQAIFAVEWFLAVGFGSRGTRATSALWCASRLLEGVGGLSLVDTFNDADLTKRSKRLVKFARGFTKTIADEWQVDPEDLEANRKSTDDPMPESNEVLVVEHVRGLIPIRETQQHQPSLPSMNGHPLSSQVAVHKALLLQLLSLTAGILQARFTSLLLHALYPILHSLISPVDIVSTTALATLQYIANTTSYATPANMLLSNFDYALDAVSRHLTRRWLDVDATRVLTVLVRLVGRDVVQKAGDVVEECFDRLDEYHGYEILVDGLVAVLAEVVAVIAADTGDEMQPQEHARDETQNVENMQDFQNWFSNRHKPAATDDDDVDIGPVPQQAWSREETGSEEGARDEDTNPVDEPQITPIQTLTSQIVTRSLYFLTHGSPLIRARILSLLSSGAAVLPGSAILPSIHRAWPFILNRLSDPEAFVVSAAVSLVESLATHHGEFMYRRIWDDIWPRFKTMLAKLDAADSSSALARRGHGSVGTQSAYTHSHRMYKGVLKTMVSAAKHVQVHDSSVWEVILSFRRFLHKQAHKELQTLARDLYIILSKNNADAIWFALSATQNSVGSWLFLQQNQWDIGDNLHRILL</sequence>
<dbReference type="AlphaFoldDB" id="A0AAW0GSP5"/>
<evidence type="ECO:0000313" key="5">
    <source>
        <dbReference type="Proteomes" id="UP001385951"/>
    </source>
</evidence>
<evidence type="ECO:0000256" key="1">
    <source>
        <dbReference type="SAM" id="MobiDB-lite"/>
    </source>
</evidence>
<protein>
    <recommendedName>
        <fullName evidence="6">TEL2-interacting protein 1</fullName>
    </recommendedName>
</protein>